<dbReference type="SUPFAM" id="SSF53335">
    <property type="entry name" value="S-adenosyl-L-methionine-dependent methyltransferases"/>
    <property type="match status" value="1"/>
</dbReference>
<organism evidence="2">
    <name type="scientific">Rhodopseudomonas palustris (strain BisA53)</name>
    <dbReference type="NCBI Taxonomy" id="316055"/>
    <lineage>
        <taxon>Bacteria</taxon>
        <taxon>Pseudomonadati</taxon>
        <taxon>Pseudomonadota</taxon>
        <taxon>Alphaproteobacteria</taxon>
        <taxon>Hyphomicrobiales</taxon>
        <taxon>Nitrobacteraceae</taxon>
        <taxon>Rhodopseudomonas</taxon>
    </lineage>
</organism>
<sequence length="267" mass="28818">MPARLRSWAAAHLPARLMHRYRMLRHVRLWPYEPELAVLPRFLKHDEVAIDVGANVGVYSDCLAQRAKRVIALEPHSGCAAYLRRLALDRVQIVEAAVSDTDGTAELRIPLDEAGDAYALSSLSVANAFSAAGQAVRVEQVRTVTLDAIVARFVGPDERVGFVKIDVEGHELAVLNGSRGLLVEHRPVVLVETEFRHGGDPEAVLRLAAELGYTAYALTDGVTFSPVDGAILARRQSAALQVAGRAGGYLNNVFLLPDPSRASAATG</sequence>
<evidence type="ECO:0000313" key="2">
    <source>
        <dbReference type="EMBL" id="ABJ08167.1"/>
    </source>
</evidence>
<dbReference type="Pfam" id="PF05050">
    <property type="entry name" value="Methyltransf_21"/>
    <property type="match status" value="1"/>
</dbReference>
<dbReference type="KEGG" id="rpe:RPE_4242"/>
<keyword evidence="2" id="KW-0808">Transferase</keyword>
<dbReference type="NCBIfam" id="TIGR01444">
    <property type="entry name" value="fkbM_fam"/>
    <property type="match status" value="1"/>
</dbReference>
<dbReference type="OrthoDB" id="9814604at2"/>
<accession>Q07IR7</accession>
<dbReference type="STRING" id="316055.RPE_4242"/>
<dbReference type="InterPro" id="IPR052514">
    <property type="entry name" value="SAM-dependent_MTase"/>
</dbReference>
<dbReference type="InterPro" id="IPR006342">
    <property type="entry name" value="FkbM_mtfrase"/>
</dbReference>
<proteinExistence type="predicted"/>
<dbReference type="PANTHER" id="PTHR34203">
    <property type="entry name" value="METHYLTRANSFERASE, FKBM FAMILY PROTEIN"/>
    <property type="match status" value="1"/>
</dbReference>
<dbReference type="Gene3D" id="3.40.50.150">
    <property type="entry name" value="Vaccinia Virus protein VP39"/>
    <property type="match status" value="1"/>
</dbReference>
<protein>
    <submittedName>
        <fullName evidence="2">Methyltransferase FkbM family</fullName>
    </submittedName>
</protein>
<dbReference type="EMBL" id="CP000463">
    <property type="protein sequence ID" value="ABJ08167.1"/>
    <property type="molecule type" value="Genomic_DNA"/>
</dbReference>
<evidence type="ECO:0000259" key="1">
    <source>
        <dbReference type="Pfam" id="PF05050"/>
    </source>
</evidence>
<keyword evidence="2" id="KW-0489">Methyltransferase</keyword>
<feature type="domain" description="Methyltransferase FkbM" evidence="1">
    <location>
        <begin position="51"/>
        <end position="213"/>
    </location>
</feature>
<dbReference type="PANTHER" id="PTHR34203:SF15">
    <property type="entry name" value="SLL1173 PROTEIN"/>
    <property type="match status" value="1"/>
</dbReference>
<dbReference type="InterPro" id="IPR029063">
    <property type="entry name" value="SAM-dependent_MTases_sf"/>
</dbReference>
<dbReference type="GO" id="GO:0008168">
    <property type="term" value="F:methyltransferase activity"/>
    <property type="evidence" value="ECO:0007669"/>
    <property type="project" value="UniProtKB-KW"/>
</dbReference>
<dbReference type="eggNOG" id="COG2242">
    <property type="taxonomic scope" value="Bacteria"/>
</dbReference>
<dbReference type="AlphaFoldDB" id="Q07IR7"/>
<gene>
    <name evidence="2" type="ordered locus">RPE_4242</name>
</gene>
<reference evidence="2" key="1">
    <citation type="submission" date="2006-09" db="EMBL/GenBank/DDBJ databases">
        <title>Complete sequence of Rhodopseudomonas palustris BisA53.</title>
        <authorList>
            <consortium name="US DOE Joint Genome Institute"/>
            <person name="Copeland A."/>
            <person name="Lucas S."/>
            <person name="Lapidus A."/>
            <person name="Barry K."/>
            <person name="Detter J.C."/>
            <person name="Glavina del Rio T."/>
            <person name="Hammon N."/>
            <person name="Israni S."/>
            <person name="Dalin E."/>
            <person name="Tice H."/>
            <person name="Pitluck S."/>
            <person name="Chain P."/>
            <person name="Malfatti S."/>
            <person name="Shin M."/>
            <person name="Vergez L."/>
            <person name="Schmutz J."/>
            <person name="Larimer F."/>
            <person name="Land M."/>
            <person name="Hauser L."/>
            <person name="Pelletier D.A."/>
            <person name="Kyrpides N."/>
            <person name="Kim E."/>
            <person name="Harwood C.S."/>
            <person name="Oda Y."/>
            <person name="Richardson P."/>
        </authorList>
    </citation>
    <scope>NUCLEOTIDE SEQUENCE [LARGE SCALE GENOMIC DNA]</scope>
    <source>
        <strain evidence="2">BisA53</strain>
    </source>
</reference>
<dbReference type="GO" id="GO:0032259">
    <property type="term" value="P:methylation"/>
    <property type="evidence" value="ECO:0007669"/>
    <property type="project" value="UniProtKB-KW"/>
</dbReference>
<name>Q07IR7_RHOP5</name>
<dbReference type="HOGENOM" id="CLU_082597_0_0_5"/>